<dbReference type="Proteomes" id="UP000245838">
    <property type="component" value="Chromosome sggmmb4_Chromosome"/>
</dbReference>
<dbReference type="OrthoDB" id="6595009at2"/>
<name>A0A193QI64_SODGM</name>
<dbReference type="EMBL" id="LN854557">
    <property type="protein sequence ID" value="CRL44615.1"/>
    <property type="molecule type" value="Genomic_DNA"/>
</dbReference>
<gene>
    <name evidence="1" type="ORF">SGGMMB4_01810</name>
</gene>
<protein>
    <submittedName>
        <fullName evidence="1">Uncharacterized protein</fullName>
    </submittedName>
</protein>
<evidence type="ECO:0000313" key="1">
    <source>
        <dbReference type="EMBL" id="CRL44615.1"/>
    </source>
</evidence>
<proteinExistence type="predicted"/>
<dbReference type="RefSeq" id="WP_041866711.1">
    <property type="nucleotide sequence ID" value="NC_007712.1"/>
</dbReference>
<reference evidence="1 2" key="1">
    <citation type="submission" date="2015-05" db="EMBL/GenBank/DDBJ databases">
        <authorList>
            <person name="Goodhead I."/>
        </authorList>
    </citation>
    <scope>NUCLEOTIDE SEQUENCE [LARGE SCALE GENOMIC DNA]</scope>
    <source>
        <strain evidence="2">morsitans</strain>
    </source>
</reference>
<dbReference type="AlphaFoldDB" id="A0A193QI64"/>
<organism evidence="1 2">
    <name type="scientific">Sodalis glossinidius (strain morsitans)</name>
    <dbReference type="NCBI Taxonomy" id="343509"/>
    <lineage>
        <taxon>Bacteria</taxon>
        <taxon>Pseudomonadati</taxon>
        <taxon>Pseudomonadota</taxon>
        <taxon>Gammaproteobacteria</taxon>
        <taxon>Enterobacterales</taxon>
        <taxon>Bruguierivoracaceae</taxon>
        <taxon>Sodalis</taxon>
    </lineage>
</organism>
<accession>A0A193QI64</accession>
<evidence type="ECO:0000313" key="2">
    <source>
        <dbReference type="Proteomes" id="UP000245838"/>
    </source>
</evidence>
<sequence>MMAMFSHPGIFATLLGGMMGLLMAVFGCGRARGRDAAQKRANVQREVARREAVAHIVQRQSEVARTSGDIKDEITRLSAGDVDKRLREKWRYPDAAGDR</sequence>